<dbReference type="PANTHER" id="PTHR10578">
    <property type="entry name" value="S -2-HYDROXY-ACID OXIDASE-RELATED"/>
    <property type="match status" value="1"/>
</dbReference>
<feature type="domain" description="FMN hydroxy acid dehydrogenase" evidence="11">
    <location>
        <begin position="17"/>
        <end position="371"/>
    </location>
</feature>
<gene>
    <name evidence="12" type="ORF">FC69_GL001083</name>
</gene>
<dbReference type="PANTHER" id="PTHR10578:SF107">
    <property type="entry name" value="2-HYDROXYACID OXIDASE 1"/>
    <property type="match status" value="1"/>
</dbReference>
<evidence type="ECO:0000256" key="3">
    <source>
        <dbReference type="ARBA" id="ARBA00022630"/>
    </source>
</evidence>
<dbReference type="Pfam" id="PF01070">
    <property type="entry name" value="FMN_dh"/>
    <property type="match status" value="1"/>
</dbReference>
<dbReference type="Gene3D" id="3.20.20.70">
    <property type="entry name" value="Aldolase class I"/>
    <property type="match status" value="1"/>
</dbReference>
<dbReference type="GO" id="GO:0016491">
    <property type="term" value="F:oxidoreductase activity"/>
    <property type="evidence" value="ECO:0007669"/>
    <property type="project" value="UniProtKB-KW"/>
</dbReference>
<dbReference type="InterPro" id="IPR037396">
    <property type="entry name" value="FMN_HAD"/>
</dbReference>
<feature type="binding site" evidence="10">
    <location>
        <position position="266"/>
    </location>
    <ligand>
        <name>glyoxylate</name>
        <dbReference type="ChEBI" id="CHEBI:36655"/>
    </ligand>
</feature>
<feature type="binding site" evidence="10">
    <location>
        <position position="175"/>
    </location>
    <ligand>
        <name>FMN</name>
        <dbReference type="ChEBI" id="CHEBI:58210"/>
    </ligand>
</feature>
<feature type="binding site" evidence="10">
    <location>
        <position position="147"/>
    </location>
    <ligand>
        <name>FMN</name>
        <dbReference type="ChEBI" id="CHEBI:58210"/>
    </ligand>
</feature>
<dbReference type="InterPro" id="IPR000262">
    <property type="entry name" value="FMN-dep_DH"/>
</dbReference>
<dbReference type="STRING" id="1423747.FC69_GL001083"/>
<evidence type="ECO:0000256" key="9">
    <source>
        <dbReference type="PIRSR" id="PIRSR000138-1"/>
    </source>
</evidence>
<comment type="cofactor">
    <cofactor evidence="1">
        <name>FMN</name>
        <dbReference type="ChEBI" id="CHEBI:58210"/>
    </cofactor>
</comment>
<feature type="binding site" evidence="10">
    <location>
        <begin position="96"/>
        <end position="98"/>
    </location>
    <ligand>
        <name>FMN</name>
        <dbReference type="ChEBI" id="CHEBI:58210"/>
    </ligand>
</feature>
<dbReference type="CDD" id="cd04737">
    <property type="entry name" value="LOX_like_FMN"/>
    <property type="match status" value="1"/>
</dbReference>
<keyword evidence="5" id="KW-0560">Oxidoreductase</keyword>
<feature type="binding site" evidence="10">
    <location>
        <position position="43"/>
    </location>
    <ligand>
        <name>glyoxylate</name>
        <dbReference type="ChEBI" id="CHEBI:36655"/>
    </ligand>
</feature>
<sequence>MEVFKMANNQYVTSSAEKALNIINLYELEEDAGKVIPQDGYGYIYSGAGDLYTIKENIASFNHKYIVPHVLRDIENPDTKTEIFGDQLTSPIIMAPVAAHKLANTQGEAATAKGIADYGSILTMSSFASASIADMADAAHGGPQWFQLYMSKDDDINRKILDEAMAHHVKAIVLTADATVGGNRETDKRNHFTFPVGLPIVEDYQSGVGQTMDVVYKSAKQSLSPRDVKFISDYTHLPVFVKGVQTAEDVEIALQAGAKGIWVSNHGGRQLDGGPAAFDSLQVVAKAVNKRVPIVFDSGIRRGQHVFKALASGADIVAIGRPVIYGLALGGSQGVKSVFDYLQTELELVMQLAGTHNIDEVKATQLLDNLYGN</sequence>
<feature type="binding site" evidence="10">
    <location>
        <begin position="297"/>
        <end position="301"/>
    </location>
    <ligand>
        <name>FMN</name>
        <dbReference type="ChEBI" id="CHEBI:58210"/>
    </ligand>
</feature>
<dbReference type="AlphaFoldDB" id="A0A0R1S3G7"/>
<evidence type="ECO:0000313" key="12">
    <source>
        <dbReference type="EMBL" id="KRL60901.1"/>
    </source>
</evidence>
<feature type="active site" description="Proton acceptor" evidence="9">
    <location>
        <position position="266"/>
    </location>
</feature>
<evidence type="ECO:0000256" key="5">
    <source>
        <dbReference type="ARBA" id="ARBA00023002"/>
    </source>
</evidence>
<dbReference type="PATRIC" id="fig|1423747.3.peg.1107"/>
<name>A0A0R1S3G7_9LACO</name>
<evidence type="ECO:0000256" key="10">
    <source>
        <dbReference type="PIRSR" id="PIRSR000138-2"/>
    </source>
</evidence>
<dbReference type="PROSITE" id="PS51349">
    <property type="entry name" value="FMN_HYDROXY_ACID_DH_2"/>
    <property type="match status" value="1"/>
</dbReference>
<dbReference type="EMBL" id="AZEX01000031">
    <property type="protein sequence ID" value="KRL60901.1"/>
    <property type="molecule type" value="Genomic_DNA"/>
</dbReference>
<dbReference type="SUPFAM" id="SSF51395">
    <property type="entry name" value="FMN-linked oxidoreductases"/>
    <property type="match status" value="1"/>
</dbReference>
<comment type="similarity">
    <text evidence="6">Belongs to the FMN-dependent alpha-hydroxy acid dehydrogenase family.</text>
</comment>
<feature type="binding site" evidence="10">
    <location>
        <position position="242"/>
    </location>
    <ligand>
        <name>FMN</name>
        <dbReference type="ChEBI" id="CHEBI:58210"/>
    </ligand>
</feature>
<feature type="binding site" evidence="10">
    <location>
        <position position="184"/>
    </location>
    <ligand>
        <name>glyoxylate</name>
        <dbReference type="ChEBI" id="CHEBI:36655"/>
    </ligand>
</feature>
<evidence type="ECO:0000256" key="7">
    <source>
        <dbReference type="ARBA" id="ARBA00029513"/>
    </source>
</evidence>
<proteinExistence type="inferred from homology"/>
<dbReference type="eggNOG" id="COG1304">
    <property type="taxonomic scope" value="Bacteria"/>
</dbReference>
<reference evidence="12 13" key="1">
    <citation type="journal article" date="2015" name="Genome Announc.">
        <title>Expanding the biotechnology potential of lactobacilli through comparative genomics of 213 strains and associated genera.</title>
        <authorList>
            <person name="Sun Z."/>
            <person name="Harris H.M."/>
            <person name="McCann A."/>
            <person name="Guo C."/>
            <person name="Argimon S."/>
            <person name="Zhang W."/>
            <person name="Yang X."/>
            <person name="Jeffery I.B."/>
            <person name="Cooney J.C."/>
            <person name="Kagawa T.F."/>
            <person name="Liu W."/>
            <person name="Song Y."/>
            <person name="Salvetti E."/>
            <person name="Wrobel A."/>
            <person name="Rasinkangas P."/>
            <person name="Parkhill J."/>
            <person name="Rea M.C."/>
            <person name="O'Sullivan O."/>
            <person name="Ritari J."/>
            <person name="Douillard F.P."/>
            <person name="Paul Ross R."/>
            <person name="Yang R."/>
            <person name="Briner A.E."/>
            <person name="Felis G.E."/>
            <person name="de Vos W.M."/>
            <person name="Barrangou R."/>
            <person name="Klaenhammer T.R."/>
            <person name="Caufield P.W."/>
            <person name="Cui Y."/>
            <person name="Zhang H."/>
            <person name="O'Toole P.W."/>
        </authorList>
    </citation>
    <scope>NUCLEOTIDE SEQUENCE [LARGE SCALE GENOMIC DNA]</scope>
    <source>
        <strain evidence="12 13">DSM 14340</strain>
    </source>
</reference>
<dbReference type="InterPro" id="IPR013785">
    <property type="entry name" value="Aldolase_TIM"/>
</dbReference>
<evidence type="ECO:0000256" key="8">
    <source>
        <dbReference type="ARBA" id="ARBA00048754"/>
    </source>
</evidence>
<dbReference type="InterPro" id="IPR008259">
    <property type="entry name" value="FMN_hydac_DH_AS"/>
</dbReference>
<dbReference type="GO" id="GO:0010181">
    <property type="term" value="F:FMN binding"/>
    <property type="evidence" value="ECO:0007669"/>
    <property type="project" value="InterPro"/>
</dbReference>
<comment type="caution">
    <text evidence="12">The sequence shown here is derived from an EMBL/GenBank/DDBJ whole genome shotgun (WGS) entry which is preliminary data.</text>
</comment>
<feature type="binding site" evidence="10">
    <location>
        <position position="264"/>
    </location>
    <ligand>
        <name>FMN</name>
        <dbReference type="ChEBI" id="CHEBI:58210"/>
    </ligand>
</feature>
<feature type="binding site" evidence="10">
    <location>
        <position position="149"/>
    </location>
    <ligand>
        <name>glyoxylate</name>
        <dbReference type="ChEBI" id="CHEBI:36655"/>
    </ligand>
</feature>
<evidence type="ECO:0000256" key="4">
    <source>
        <dbReference type="ARBA" id="ARBA00022643"/>
    </source>
</evidence>
<feature type="binding site" evidence="10">
    <location>
        <position position="125"/>
    </location>
    <ligand>
        <name>FMN</name>
        <dbReference type="ChEBI" id="CHEBI:58210"/>
    </ligand>
</feature>
<comment type="catalytic activity">
    <reaction evidence="8">
        <text>(S)-lactate + O2 = pyruvate + H2O2</text>
        <dbReference type="Rhea" id="RHEA:55868"/>
        <dbReference type="ChEBI" id="CHEBI:15361"/>
        <dbReference type="ChEBI" id="CHEBI:15379"/>
        <dbReference type="ChEBI" id="CHEBI:16240"/>
        <dbReference type="ChEBI" id="CHEBI:16651"/>
    </reaction>
    <physiologicalReaction direction="left-to-right" evidence="8">
        <dbReference type="Rhea" id="RHEA:55869"/>
    </physiologicalReaction>
</comment>
<organism evidence="12 13">
    <name type="scientific">Latilactobacillus fuchuensis DSM 14340 = JCM 11249</name>
    <dbReference type="NCBI Taxonomy" id="1423747"/>
    <lineage>
        <taxon>Bacteria</taxon>
        <taxon>Bacillati</taxon>
        <taxon>Bacillota</taxon>
        <taxon>Bacilli</taxon>
        <taxon>Lactobacillales</taxon>
        <taxon>Lactobacillaceae</taxon>
        <taxon>Latilactobacillus</taxon>
    </lineage>
</organism>
<dbReference type="Proteomes" id="UP000051264">
    <property type="component" value="Unassembled WGS sequence"/>
</dbReference>
<evidence type="ECO:0000256" key="1">
    <source>
        <dbReference type="ARBA" id="ARBA00001917"/>
    </source>
</evidence>
<dbReference type="PIRSF" id="PIRSF000138">
    <property type="entry name" value="Al-hdrx_acd_dh"/>
    <property type="match status" value="1"/>
</dbReference>
<evidence type="ECO:0000259" key="11">
    <source>
        <dbReference type="PROSITE" id="PS51349"/>
    </source>
</evidence>
<protein>
    <recommendedName>
        <fullName evidence="7">L-lactate oxidase</fullName>
    </recommendedName>
</protein>
<evidence type="ECO:0000313" key="13">
    <source>
        <dbReference type="Proteomes" id="UP000051264"/>
    </source>
</evidence>
<evidence type="ECO:0000256" key="6">
    <source>
        <dbReference type="ARBA" id="ARBA00024042"/>
    </source>
</evidence>
<keyword evidence="3 10" id="KW-0285">Flavoprotein</keyword>
<comment type="subunit">
    <text evidence="2">Homotetramer.</text>
</comment>
<dbReference type="InterPro" id="IPR012133">
    <property type="entry name" value="Alpha-hydoxy_acid_DH_FMN"/>
</dbReference>
<accession>A0A0R1S3G7</accession>
<feature type="binding site" evidence="10">
    <location>
        <begin position="320"/>
        <end position="321"/>
    </location>
    <ligand>
        <name>FMN</name>
        <dbReference type="ChEBI" id="CHEBI:58210"/>
    </ligand>
</feature>
<feature type="binding site" evidence="10">
    <location>
        <position position="269"/>
    </location>
    <ligand>
        <name>glyoxylate</name>
        <dbReference type="ChEBI" id="CHEBI:36655"/>
    </ligand>
</feature>
<evidence type="ECO:0000256" key="2">
    <source>
        <dbReference type="ARBA" id="ARBA00011881"/>
    </source>
</evidence>
<dbReference type="PROSITE" id="PS00557">
    <property type="entry name" value="FMN_HYDROXY_ACID_DH_1"/>
    <property type="match status" value="1"/>
</dbReference>
<keyword evidence="4 10" id="KW-0288">FMN</keyword>